<organism evidence="1 2">
    <name type="scientific">Paspalum notatum var. saurae</name>
    <dbReference type="NCBI Taxonomy" id="547442"/>
    <lineage>
        <taxon>Eukaryota</taxon>
        <taxon>Viridiplantae</taxon>
        <taxon>Streptophyta</taxon>
        <taxon>Embryophyta</taxon>
        <taxon>Tracheophyta</taxon>
        <taxon>Spermatophyta</taxon>
        <taxon>Magnoliopsida</taxon>
        <taxon>Liliopsida</taxon>
        <taxon>Poales</taxon>
        <taxon>Poaceae</taxon>
        <taxon>PACMAD clade</taxon>
        <taxon>Panicoideae</taxon>
        <taxon>Andropogonodae</taxon>
        <taxon>Paspaleae</taxon>
        <taxon>Paspalinae</taxon>
        <taxon>Paspalum</taxon>
    </lineage>
</organism>
<reference evidence="1 2" key="1">
    <citation type="submission" date="2024-02" db="EMBL/GenBank/DDBJ databases">
        <title>High-quality chromosome-scale genome assembly of Pensacola bahiagrass (Paspalum notatum Flugge var. saurae).</title>
        <authorList>
            <person name="Vega J.M."/>
            <person name="Podio M."/>
            <person name="Orjuela J."/>
            <person name="Siena L.A."/>
            <person name="Pessino S.C."/>
            <person name="Combes M.C."/>
            <person name="Mariac C."/>
            <person name="Albertini E."/>
            <person name="Pupilli F."/>
            <person name="Ortiz J.P.A."/>
            <person name="Leblanc O."/>
        </authorList>
    </citation>
    <scope>NUCLEOTIDE SEQUENCE [LARGE SCALE GENOMIC DNA]</scope>
    <source>
        <strain evidence="1">R1</strain>
        <tissue evidence="1">Leaf</tissue>
    </source>
</reference>
<proteinExistence type="predicted"/>
<sequence>MQSAAAFRPCSGRPLVSRKPSRLILSARPLHISVAAAAAAGTARYGALGARGLGLGLVPISPDRESKARQRQVACDATGDAAAEEEEGGGLVKTLQLGALFGLWYLFNIYFNIYNKQVSGADSVP</sequence>
<accession>A0AAQ3UJH4</accession>
<dbReference type="AlphaFoldDB" id="A0AAQ3UJH4"/>
<keyword evidence="2" id="KW-1185">Reference proteome</keyword>
<gene>
    <name evidence="1" type="ORF">U9M48_039710</name>
</gene>
<dbReference type="Proteomes" id="UP001341281">
    <property type="component" value="Chromosome 09"/>
</dbReference>
<evidence type="ECO:0000313" key="1">
    <source>
        <dbReference type="EMBL" id="WVZ93753.1"/>
    </source>
</evidence>
<protein>
    <submittedName>
        <fullName evidence="1">Uncharacterized protein</fullName>
    </submittedName>
</protein>
<evidence type="ECO:0000313" key="2">
    <source>
        <dbReference type="Proteomes" id="UP001341281"/>
    </source>
</evidence>
<dbReference type="EMBL" id="CP144753">
    <property type="protein sequence ID" value="WVZ93753.1"/>
    <property type="molecule type" value="Genomic_DNA"/>
</dbReference>
<name>A0AAQ3UJH4_PASNO</name>